<name>A0A8S1RBV8_9CILI</name>
<sequence>MAFIIDQFKNRQYTDQKFFYCKFCHMMSKGHFKKGSKTSRKSIRFKRSTFLDPRHSQSNHIDQTITNTRGISHQRSGERDTILQIINWNTHNCDLFFERGNNGTQSMAIKVFLVGKISISLCECLCKAIHVFGFQFSISNVLYTLIYKVAPQLEFIKAQFSFIISLK</sequence>
<evidence type="ECO:0000313" key="2">
    <source>
        <dbReference type="Proteomes" id="UP000692954"/>
    </source>
</evidence>
<reference evidence="1" key="1">
    <citation type="submission" date="2021-01" db="EMBL/GenBank/DDBJ databases">
        <authorList>
            <consortium name="Genoscope - CEA"/>
            <person name="William W."/>
        </authorList>
    </citation>
    <scope>NUCLEOTIDE SEQUENCE</scope>
</reference>
<gene>
    <name evidence="1" type="ORF">PSON_ATCC_30995.1.T1580121</name>
</gene>
<dbReference type="Proteomes" id="UP000692954">
    <property type="component" value="Unassembled WGS sequence"/>
</dbReference>
<dbReference type="EMBL" id="CAJJDN010000158">
    <property type="protein sequence ID" value="CAD8125398.1"/>
    <property type="molecule type" value="Genomic_DNA"/>
</dbReference>
<proteinExistence type="predicted"/>
<accession>A0A8S1RBV8</accession>
<comment type="caution">
    <text evidence="1">The sequence shown here is derived from an EMBL/GenBank/DDBJ whole genome shotgun (WGS) entry which is preliminary data.</text>
</comment>
<keyword evidence="2" id="KW-1185">Reference proteome</keyword>
<organism evidence="1 2">
    <name type="scientific">Paramecium sonneborni</name>
    <dbReference type="NCBI Taxonomy" id="65129"/>
    <lineage>
        <taxon>Eukaryota</taxon>
        <taxon>Sar</taxon>
        <taxon>Alveolata</taxon>
        <taxon>Ciliophora</taxon>
        <taxon>Intramacronucleata</taxon>
        <taxon>Oligohymenophorea</taxon>
        <taxon>Peniculida</taxon>
        <taxon>Parameciidae</taxon>
        <taxon>Paramecium</taxon>
    </lineage>
</organism>
<evidence type="ECO:0000313" key="1">
    <source>
        <dbReference type="EMBL" id="CAD8125398.1"/>
    </source>
</evidence>
<protein>
    <submittedName>
        <fullName evidence="1">Uncharacterized protein</fullName>
    </submittedName>
</protein>
<dbReference type="AlphaFoldDB" id="A0A8S1RBV8"/>